<comment type="caution">
    <text evidence="1">The sequence shown here is derived from an EMBL/GenBank/DDBJ whole genome shotgun (WGS) entry which is preliminary data.</text>
</comment>
<dbReference type="EMBL" id="LLXL01002737">
    <property type="protein sequence ID" value="PKK60080.1"/>
    <property type="molecule type" value="Genomic_DNA"/>
</dbReference>
<evidence type="ECO:0008006" key="3">
    <source>
        <dbReference type="Google" id="ProtNLM"/>
    </source>
</evidence>
<dbReference type="SUPFAM" id="SSF56672">
    <property type="entry name" value="DNA/RNA polymerases"/>
    <property type="match status" value="1"/>
</dbReference>
<reference evidence="1 2" key="1">
    <citation type="submission" date="2016-04" db="EMBL/GenBank/DDBJ databases">
        <title>Genome analyses suggest a sexual origin of heterokaryosis in a supposedly ancient asexual fungus.</title>
        <authorList>
            <person name="Ropars J."/>
            <person name="Sedzielewska K."/>
            <person name="Noel J."/>
            <person name="Charron P."/>
            <person name="Farinelli L."/>
            <person name="Marton T."/>
            <person name="Kruger M."/>
            <person name="Pelin A."/>
            <person name="Brachmann A."/>
            <person name="Corradi N."/>
        </authorList>
    </citation>
    <scope>NUCLEOTIDE SEQUENCE [LARGE SCALE GENOMIC DNA]</scope>
    <source>
        <strain evidence="1 2">C2</strain>
    </source>
</reference>
<dbReference type="AlphaFoldDB" id="A0A2N1MEK7"/>
<dbReference type="VEuPathDB" id="FungiDB:RhiirA1_485290"/>
<dbReference type="PANTHER" id="PTHR31511:SF12">
    <property type="entry name" value="RHO TERMINATION FACTOR N-TERMINAL DOMAIN-CONTAINING PROTEIN"/>
    <property type="match status" value="1"/>
</dbReference>
<dbReference type="VEuPathDB" id="FungiDB:RhiirA1_447912"/>
<dbReference type="PANTHER" id="PTHR31511">
    <property type="entry name" value="PROTEIN CBG23764"/>
    <property type="match status" value="1"/>
</dbReference>
<evidence type="ECO:0000313" key="1">
    <source>
        <dbReference type="EMBL" id="PKK60080.1"/>
    </source>
</evidence>
<protein>
    <recommendedName>
        <fullName evidence="3">DNA-directed DNA polymerase</fullName>
    </recommendedName>
</protein>
<sequence>MPQPKPMIPLLPEEEEIHNNAEHCWVCEKEFGRPEEKVRDHCHITEILEIFIKKGVYFYEYMDSWSKFDKVNLPPKNAFYSKLNNTHISDILWSTPGLAWDALFLKTRQKLELITDQDMYMMVEEGLRGGISMVSRRYAYANNPGMGEGKWNMNKPKSFLLYLDANNLYGWAMMQYLPTGNFRWIRDEQKLASLRDEIISNEMENDIPEDYILKVKLAYPQELHPSHTDYPLTIERMKVRPEWLSDKQHELINRSGQRYVPTEKLIPNLFDRINM</sequence>
<organism evidence="1 2">
    <name type="scientific">Rhizophagus irregularis</name>
    <dbReference type="NCBI Taxonomy" id="588596"/>
    <lineage>
        <taxon>Eukaryota</taxon>
        <taxon>Fungi</taxon>
        <taxon>Fungi incertae sedis</taxon>
        <taxon>Mucoromycota</taxon>
        <taxon>Glomeromycotina</taxon>
        <taxon>Glomeromycetes</taxon>
        <taxon>Glomerales</taxon>
        <taxon>Glomeraceae</taxon>
        <taxon>Rhizophagus</taxon>
    </lineage>
</organism>
<name>A0A2N1MEK7_9GLOM</name>
<proteinExistence type="predicted"/>
<reference evidence="1 2" key="2">
    <citation type="submission" date="2017-10" db="EMBL/GenBank/DDBJ databases">
        <title>Extensive intraspecific genome diversity in a model arbuscular mycorrhizal fungus.</title>
        <authorList>
            <person name="Chen E.C.H."/>
            <person name="Morin E."/>
            <person name="Baudet D."/>
            <person name="Noel J."/>
            <person name="Ndikumana S."/>
            <person name="Charron P."/>
            <person name="St-Onge C."/>
            <person name="Giorgi J."/>
            <person name="Grigoriev I.V."/>
            <person name="Roux C."/>
            <person name="Martin F.M."/>
            <person name="Corradi N."/>
        </authorList>
    </citation>
    <scope>NUCLEOTIDE SEQUENCE [LARGE SCALE GENOMIC DNA]</scope>
    <source>
        <strain evidence="1 2">C2</strain>
    </source>
</reference>
<evidence type="ECO:0000313" key="2">
    <source>
        <dbReference type="Proteomes" id="UP000233469"/>
    </source>
</evidence>
<gene>
    <name evidence="1" type="ORF">RhiirC2_719360</name>
</gene>
<dbReference type="InterPro" id="IPR043502">
    <property type="entry name" value="DNA/RNA_pol_sf"/>
</dbReference>
<dbReference type="Proteomes" id="UP000233469">
    <property type="component" value="Unassembled WGS sequence"/>
</dbReference>
<accession>A0A2N1MEK7</accession>